<evidence type="ECO:0000256" key="1">
    <source>
        <dbReference type="ARBA" id="ARBA00004651"/>
    </source>
</evidence>
<feature type="transmembrane region" description="Helical" evidence="6">
    <location>
        <begin position="356"/>
        <end position="379"/>
    </location>
</feature>
<evidence type="ECO:0000256" key="4">
    <source>
        <dbReference type="ARBA" id="ARBA00022989"/>
    </source>
</evidence>
<feature type="transmembrane region" description="Helical" evidence="6">
    <location>
        <begin position="191"/>
        <end position="213"/>
    </location>
</feature>
<dbReference type="EMBL" id="BMLT01000004">
    <property type="protein sequence ID" value="GGO80306.1"/>
    <property type="molecule type" value="Genomic_DNA"/>
</dbReference>
<evidence type="ECO:0000256" key="5">
    <source>
        <dbReference type="ARBA" id="ARBA00023136"/>
    </source>
</evidence>
<comment type="caution">
    <text evidence="8">The sequence shown here is derived from an EMBL/GenBank/DDBJ whole genome shotgun (WGS) entry which is preliminary data.</text>
</comment>
<protein>
    <recommendedName>
        <fullName evidence="7">ABC-2 type transporter transmembrane domain-containing protein</fullName>
    </recommendedName>
</protein>
<evidence type="ECO:0000313" key="8">
    <source>
        <dbReference type="EMBL" id="GGO80306.1"/>
    </source>
</evidence>
<dbReference type="PANTHER" id="PTHR30294:SF47">
    <property type="entry name" value="INNER MEMBRANE TRANSPORT PERMEASE YHHJ"/>
    <property type="match status" value="1"/>
</dbReference>
<feature type="transmembrane region" description="Helical" evidence="6">
    <location>
        <begin position="20"/>
        <end position="46"/>
    </location>
</feature>
<dbReference type="InterPro" id="IPR051449">
    <property type="entry name" value="ABC-2_transporter_component"/>
</dbReference>
<dbReference type="Pfam" id="PF12698">
    <property type="entry name" value="ABC2_membrane_3"/>
    <property type="match status" value="1"/>
</dbReference>
<evidence type="ECO:0000313" key="9">
    <source>
        <dbReference type="Proteomes" id="UP000599578"/>
    </source>
</evidence>
<feature type="transmembrane region" description="Helical" evidence="6">
    <location>
        <begin position="300"/>
        <end position="321"/>
    </location>
</feature>
<keyword evidence="4 6" id="KW-1133">Transmembrane helix</keyword>
<dbReference type="Proteomes" id="UP000599578">
    <property type="component" value="Unassembled WGS sequence"/>
</dbReference>
<evidence type="ECO:0000256" key="2">
    <source>
        <dbReference type="ARBA" id="ARBA00022475"/>
    </source>
</evidence>
<dbReference type="InterPro" id="IPR013525">
    <property type="entry name" value="ABC2_TM"/>
</dbReference>
<reference evidence="8 9" key="1">
    <citation type="journal article" date="2014" name="Int. J. Syst. Evol. Microbiol.">
        <title>Complete genome sequence of Corynebacterium casei LMG S-19264T (=DSM 44701T), isolated from a smear-ripened cheese.</title>
        <authorList>
            <consortium name="US DOE Joint Genome Institute (JGI-PGF)"/>
            <person name="Walter F."/>
            <person name="Albersmeier A."/>
            <person name="Kalinowski J."/>
            <person name="Ruckert C."/>
        </authorList>
    </citation>
    <scope>NUCLEOTIDE SEQUENCE [LARGE SCALE GENOMIC DNA]</scope>
    <source>
        <strain evidence="8 9">CGMCC 1.7286</strain>
    </source>
</reference>
<proteinExistence type="predicted"/>
<feature type="transmembrane region" description="Helical" evidence="6">
    <location>
        <begin position="275"/>
        <end position="293"/>
    </location>
</feature>
<dbReference type="RefSeq" id="WP_188860131.1">
    <property type="nucleotide sequence ID" value="NZ_BMLT01000004.1"/>
</dbReference>
<evidence type="ECO:0000256" key="3">
    <source>
        <dbReference type="ARBA" id="ARBA00022692"/>
    </source>
</evidence>
<dbReference type="GO" id="GO:0140359">
    <property type="term" value="F:ABC-type transporter activity"/>
    <property type="evidence" value="ECO:0007669"/>
    <property type="project" value="InterPro"/>
</dbReference>
<keyword evidence="2" id="KW-1003">Cell membrane</keyword>
<feature type="domain" description="ABC-2 type transporter transmembrane" evidence="7">
    <location>
        <begin position="30"/>
        <end position="376"/>
    </location>
</feature>
<evidence type="ECO:0000259" key="7">
    <source>
        <dbReference type="Pfam" id="PF12698"/>
    </source>
</evidence>
<comment type="subcellular location">
    <subcellularLocation>
        <location evidence="1">Cell membrane</location>
        <topology evidence="1">Multi-pass membrane protein</topology>
    </subcellularLocation>
</comment>
<gene>
    <name evidence="8" type="ORF">GCM10011348_16650</name>
</gene>
<dbReference type="Gene3D" id="3.40.1710.10">
    <property type="entry name" value="abc type-2 transporter like domain"/>
    <property type="match status" value="1"/>
</dbReference>
<dbReference type="GO" id="GO:0005886">
    <property type="term" value="C:plasma membrane"/>
    <property type="evidence" value="ECO:0007669"/>
    <property type="project" value="UniProtKB-SubCell"/>
</dbReference>
<feature type="transmembrane region" description="Helical" evidence="6">
    <location>
        <begin position="241"/>
        <end position="263"/>
    </location>
</feature>
<evidence type="ECO:0000256" key="6">
    <source>
        <dbReference type="SAM" id="Phobius"/>
    </source>
</evidence>
<keyword evidence="3 6" id="KW-0812">Transmembrane</keyword>
<sequence length="397" mass="42678">MPGHPSAGVRRLFRRELRRILARPALALMLASYPLLLFVLMSSIFYRSLPTGLPVALVDLDGSPVSRQIARMVDQTPELDISTRLPSLNEAKQALLTGHVYGIILIPENSERDLLSGARPEIVTFYNNQMLTVGSIVERAAGRAIRTYSAGVSVKVRENLGQPADQALAAVNPIPIQQSPLFNPALDYTQFLLAAVMPAVLQIFICAGAVIALSRERHGSASIARLVRLGGSPLSTLTGKLAPYGIICLTSLWLADAIIFGYFDAPFRGNPTLHLVYSALFVLTCLALGAFIAMTARDTVAALGIAGLLTAPAFGFAGISFPRMMMNDFSLVWGSMLPLTPYLQLRNDQAVRGADIALSMAPLAWLALLLLIFAALALLQTNRQARAGGRMQAEDGA</sequence>
<keyword evidence="9" id="KW-1185">Reference proteome</keyword>
<accession>A0A918DR61</accession>
<dbReference type="AlphaFoldDB" id="A0A918DR61"/>
<keyword evidence="5 6" id="KW-0472">Membrane</keyword>
<organism evidence="8 9">
    <name type="scientific">Marinobacterium nitratireducens</name>
    <dbReference type="NCBI Taxonomy" id="518897"/>
    <lineage>
        <taxon>Bacteria</taxon>
        <taxon>Pseudomonadati</taxon>
        <taxon>Pseudomonadota</taxon>
        <taxon>Gammaproteobacteria</taxon>
        <taxon>Oceanospirillales</taxon>
        <taxon>Oceanospirillaceae</taxon>
        <taxon>Marinobacterium</taxon>
    </lineage>
</organism>
<name>A0A918DR61_9GAMM</name>
<dbReference type="PANTHER" id="PTHR30294">
    <property type="entry name" value="MEMBRANE COMPONENT OF ABC TRANSPORTER YHHJ-RELATED"/>
    <property type="match status" value="1"/>
</dbReference>